<accession>A0AAV6VEL1</accession>
<organism evidence="2 3">
    <name type="scientific">Oedothorax gibbosus</name>
    <dbReference type="NCBI Taxonomy" id="931172"/>
    <lineage>
        <taxon>Eukaryota</taxon>
        <taxon>Metazoa</taxon>
        <taxon>Ecdysozoa</taxon>
        <taxon>Arthropoda</taxon>
        <taxon>Chelicerata</taxon>
        <taxon>Arachnida</taxon>
        <taxon>Araneae</taxon>
        <taxon>Araneomorphae</taxon>
        <taxon>Entelegynae</taxon>
        <taxon>Araneoidea</taxon>
        <taxon>Linyphiidae</taxon>
        <taxon>Erigoninae</taxon>
        <taxon>Oedothorax</taxon>
    </lineage>
</organism>
<evidence type="ECO:0000313" key="2">
    <source>
        <dbReference type="EMBL" id="KAG8195240.1"/>
    </source>
</evidence>
<feature type="region of interest" description="Disordered" evidence="1">
    <location>
        <begin position="160"/>
        <end position="182"/>
    </location>
</feature>
<evidence type="ECO:0000313" key="3">
    <source>
        <dbReference type="Proteomes" id="UP000827092"/>
    </source>
</evidence>
<comment type="caution">
    <text evidence="2">The sequence shown here is derived from an EMBL/GenBank/DDBJ whole genome shotgun (WGS) entry which is preliminary data.</text>
</comment>
<evidence type="ECO:0000256" key="1">
    <source>
        <dbReference type="SAM" id="MobiDB-lite"/>
    </source>
</evidence>
<dbReference type="Proteomes" id="UP000827092">
    <property type="component" value="Unassembled WGS sequence"/>
</dbReference>
<proteinExistence type="predicted"/>
<name>A0AAV6VEL1_9ARAC</name>
<keyword evidence="3" id="KW-1185">Reference proteome</keyword>
<protein>
    <submittedName>
        <fullName evidence="2">Uncharacterized protein</fullName>
    </submittedName>
</protein>
<dbReference type="EMBL" id="JAFNEN010000091">
    <property type="protein sequence ID" value="KAG8195240.1"/>
    <property type="molecule type" value="Genomic_DNA"/>
</dbReference>
<feature type="compositionally biased region" description="Gly residues" evidence="1">
    <location>
        <begin position="1"/>
        <end position="14"/>
    </location>
</feature>
<gene>
    <name evidence="2" type="ORF">JTE90_027981</name>
</gene>
<feature type="region of interest" description="Disordered" evidence="1">
    <location>
        <begin position="1"/>
        <end position="37"/>
    </location>
</feature>
<dbReference type="AlphaFoldDB" id="A0AAV6VEL1"/>
<sequence>MSKQSGGGGEGTIGGVSSSPAEEDKNNRRGKATHSKVDIHQHKTAQEATIHHSFLFPLSFPRDARHRGVLFEDKRAQLLSIPIQGCHLLHLADRSVVAWRKVYPPFDGPASSKVSREWFMVACLPLLISNESLSPLQKTGMFEARMNVTQLVYVYPKQPGEEESRKKMHHPVPDEEVPLRLT</sequence>
<reference evidence="2 3" key="1">
    <citation type="journal article" date="2022" name="Nat. Ecol. Evol.">
        <title>A masculinizing supergene underlies an exaggerated male reproductive morph in a spider.</title>
        <authorList>
            <person name="Hendrickx F."/>
            <person name="De Corte Z."/>
            <person name="Sonet G."/>
            <person name="Van Belleghem S.M."/>
            <person name="Kostlbacher S."/>
            <person name="Vangestel C."/>
        </authorList>
    </citation>
    <scope>NUCLEOTIDE SEQUENCE [LARGE SCALE GENOMIC DNA]</scope>
    <source>
        <strain evidence="2">W744_W776</strain>
    </source>
</reference>